<evidence type="ECO:0000256" key="1">
    <source>
        <dbReference type="SAM" id="MobiDB-lite"/>
    </source>
</evidence>
<sequence>MYRGWSVEPLAFTLKDKPIATQEKSPLCSTLPSELRQIIYEYALSDCTRSPTKSGNPYRRHDSQTKTKKRRPSSDIAINLLRSCRAVYLESYQLPLLLNPFIIYNLEATDPVTSPSLFRLAPWQFGLVQHLDISLQQFTLETDELGAYLDFWRLKERHRGAVVAPRFYKSAKSVTEHALASFNFGILQHRLPYDDGVKVTLPCKGYRFPEIKPVKPRATTARAMRARPITGLTLRLSPTDWWTWGSDPKGDARLGLHPGFNTGGVENRELPIYMYSELQVWRTFSKSGGRAETLRYKEGWGATIAKFPDLKVFELVLQTFEDKKEQLDVVAACAQTWNFQLTDQPYHLVWSETEVQSYEGEEGAFGVFSNRSRSYGCQAGKRPLFEVRVVRFKRVRLEK</sequence>
<evidence type="ECO:0000313" key="2">
    <source>
        <dbReference type="EMBL" id="ORY15681.1"/>
    </source>
</evidence>
<dbReference type="PANTHER" id="PTHR38790">
    <property type="entry name" value="2EXR DOMAIN-CONTAINING PROTEIN-RELATED"/>
    <property type="match status" value="1"/>
</dbReference>
<dbReference type="OrthoDB" id="288942at2759"/>
<dbReference type="STRING" id="1231657.A0A1Y1ZZI2"/>
<reference evidence="2 3" key="1">
    <citation type="submission" date="2016-07" db="EMBL/GenBank/DDBJ databases">
        <title>Pervasive Adenine N6-methylation of Active Genes in Fungi.</title>
        <authorList>
            <consortium name="DOE Joint Genome Institute"/>
            <person name="Mondo S.J."/>
            <person name="Dannebaum R.O."/>
            <person name="Kuo R.C."/>
            <person name="Labutti K."/>
            <person name="Haridas S."/>
            <person name="Kuo A."/>
            <person name="Salamov A."/>
            <person name="Ahrendt S.R."/>
            <person name="Lipzen A."/>
            <person name="Sullivan W."/>
            <person name="Andreopoulos W.B."/>
            <person name="Clum A."/>
            <person name="Lindquist E."/>
            <person name="Daum C."/>
            <person name="Ramamoorthy G.K."/>
            <person name="Gryganskyi A."/>
            <person name="Culley D."/>
            <person name="Magnuson J.K."/>
            <person name="James T.Y."/>
            <person name="O'Malley M.A."/>
            <person name="Stajich J.E."/>
            <person name="Spatafora J.W."/>
            <person name="Visel A."/>
            <person name="Grigoriev I.V."/>
        </authorList>
    </citation>
    <scope>NUCLEOTIDE SEQUENCE [LARGE SCALE GENOMIC DNA]</scope>
    <source>
        <strain evidence="2 3">CBS 115471</strain>
    </source>
</reference>
<dbReference type="Proteomes" id="UP000193144">
    <property type="component" value="Unassembled WGS sequence"/>
</dbReference>
<proteinExistence type="predicted"/>
<feature type="region of interest" description="Disordered" evidence="1">
    <location>
        <begin position="48"/>
        <end position="71"/>
    </location>
</feature>
<protein>
    <submittedName>
        <fullName evidence="2">Uncharacterized protein</fullName>
    </submittedName>
</protein>
<evidence type="ECO:0000313" key="3">
    <source>
        <dbReference type="Proteomes" id="UP000193144"/>
    </source>
</evidence>
<dbReference type="EMBL" id="MCFA01000023">
    <property type="protein sequence ID" value="ORY15681.1"/>
    <property type="molecule type" value="Genomic_DNA"/>
</dbReference>
<name>A0A1Y1ZZI2_9PLEO</name>
<dbReference type="PANTHER" id="PTHR38790:SF4">
    <property type="entry name" value="2EXR DOMAIN-CONTAINING PROTEIN"/>
    <property type="match status" value="1"/>
</dbReference>
<dbReference type="AlphaFoldDB" id="A0A1Y1ZZI2"/>
<keyword evidence="3" id="KW-1185">Reference proteome</keyword>
<accession>A0A1Y1ZZI2</accession>
<comment type="caution">
    <text evidence="2">The sequence shown here is derived from an EMBL/GenBank/DDBJ whole genome shotgun (WGS) entry which is preliminary data.</text>
</comment>
<gene>
    <name evidence="2" type="ORF">BCR34DRAFT_558319</name>
</gene>
<organism evidence="2 3">
    <name type="scientific">Clohesyomyces aquaticus</name>
    <dbReference type="NCBI Taxonomy" id="1231657"/>
    <lineage>
        <taxon>Eukaryota</taxon>
        <taxon>Fungi</taxon>
        <taxon>Dikarya</taxon>
        <taxon>Ascomycota</taxon>
        <taxon>Pezizomycotina</taxon>
        <taxon>Dothideomycetes</taxon>
        <taxon>Pleosporomycetidae</taxon>
        <taxon>Pleosporales</taxon>
        <taxon>Lindgomycetaceae</taxon>
        <taxon>Clohesyomyces</taxon>
    </lineage>
</organism>